<feature type="region of interest" description="Disordered" evidence="1">
    <location>
        <begin position="224"/>
        <end position="267"/>
    </location>
</feature>
<dbReference type="OrthoDB" id="2576082at2759"/>
<evidence type="ECO:0000256" key="2">
    <source>
        <dbReference type="SAM" id="Phobius"/>
    </source>
</evidence>
<organism evidence="3 4">
    <name type="scientific">Exidia glandulosa HHB12029</name>
    <dbReference type="NCBI Taxonomy" id="1314781"/>
    <lineage>
        <taxon>Eukaryota</taxon>
        <taxon>Fungi</taxon>
        <taxon>Dikarya</taxon>
        <taxon>Basidiomycota</taxon>
        <taxon>Agaricomycotina</taxon>
        <taxon>Agaricomycetes</taxon>
        <taxon>Auriculariales</taxon>
        <taxon>Exidiaceae</taxon>
        <taxon>Exidia</taxon>
    </lineage>
</organism>
<dbReference type="InParanoid" id="A0A166A4D0"/>
<feature type="compositionally biased region" description="Basic and acidic residues" evidence="1">
    <location>
        <begin position="254"/>
        <end position="267"/>
    </location>
</feature>
<sequence>MSLDGKVSTVTTMLTMDSPITRQALIWTAEGLDADQQHELVVTMLDGIIIDVDRVDITLSDATATSSTQPGTSTPTGEPSSHTGRISPRTIAAIVGGAAGAMVLLFIILLLCLWRRKVKQNGGDVTCPFERLRSRSQEEAPPVSEVGAEHGHDPQVYPSPLHVVPPVSSDPLRDVFIIEPSPDYPLRHSVEARRSRHQRRASKDEGVPRYTLVRTASNRPLTVLVAHSESDPLATPEPSPQPSPSTELSSEIHFTPHRDIRHDDVEP</sequence>
<keyword evidence="2" id="KW-0472">Membrane</keyword>
<name>A0A166A4D0_EXIGL</name>
<feature type="compositionally biased region" description="Low complexity" evidence="1">
    <location>
        <begin position="63"/>
        <end position="84"/>
    </location>
</feature>
<keyword evidence="2" id="KW-0812">Transmembrane</keyword>
<gene>
    <name evidence="3" type="ORF">EXIGLDRAFT_722792</name>
</gene>
<evidence type="ECO:0000313" key="4">
    <source>
        <dbReference type="Proteomes" id="UP000077266"/>
    </source>
</evidence>
<protein>
    <submittedName>
        <fullName evidence="3">Uncharacterized protein</fullName>
    </submittedName>
</protein>
<accession>A0A166A4D0</accession>
<dbReference type="AlphaFoldDB" id="A0A166A4D0"/>
<feature type="region of interest" description="Disordered" evidence="1">
    <location>
        <begin position="62"/>
        <end position="85"/>
    </location>
</feature>
<keyword evidence="4" id="KW-1185">Reference proteome</keyword>
<keyword evidence="2" id="KW-1133">Transmembrane helix</keyword>
<dbReference type="EMBL" id="KV426102">
    <property type="protein sequence ID" value="KZV88339.1"/>
    <property type="molecule type" value="Genomic_DNA"/>
</dbReference>
<proteinExistence type="predicted"/>
<dbReference type="Proteomes" id="UP000077266">
    <property type="component" value="Unassembled WGS sequence"/>
</dbReference>
<reference evidence="3 4" key="1">
    <citation type="journal article" date="2016" name="Mol. Biol. Evol.">
        <title>Comparative Genomics of Early-Diverging Mushroom-Forming Fungi Provides Insights into the Origins of Lignocellulose Decay Capabilities.</title>
        <authorList>
            <person name="Nagy L.G."/>
            <person name="Riley R."/>
            <person name="Tritt A."/>
            <person name="Adam C."/>
            <person name="Daum C."/>
            <person name="Floudas D."/>
            <person name="Sun H."/>
            <person name="Yadav J.S."/>
            <person name="Pangilinan J."/>
            <person name="Larsson K.H."/>
            <person name="Matsuura K."/>
            <person name="Barry K."/>
            <person name="Labutti K."/>
            <person name="Kuo R."/>
            <person name="Ohm R.A."/>
            <person name="Bhattacharya S.S."/>
            <person name="Shirouzu T."/>
            <person name="Yoshinaga Y."/>
            <person name="Martin F.M."/>
            <person name="Grigoriev I.V."/>
            <person name="Hibbett D.S."/>
        </authorList>
    </citation>
    <scope>NUCLEOTIDE SEQUENCE [LARGE SCALE GENOMIC DNA]</scope>
    <source>
        <strain evidence="3 4">HHB12029</strain>
    </source>
</reference>
<evidence type="ECO:0000256" key="1">
    <source>
        <dbReference type="SAM" id="MobiDB-lite"/>
    </source>
</evidence>
<feature type="transmembrane region" description="Helical" evidence="2">
    <location>
        <begin position="91"/>
        <end position="114"/>
    </location>
</feature>
<feature type="region of interest" description="Disordered" evidence="1">
    <location>
        <begin position="134"/>
        <end position="155"/>
    </location>
</feature>
<feature type="region of interest" description="Disordered" evidence="1">
    <location>
        <begin position="188"/>
        <end position="210"/>
    </location>
</feature>
<evidence type="ECO:0000313" key="3">
    <source>
        <dbReference type="EMBL" id="KZV88339.1"/>
    </source>
</evidence>